<dbReference type="EMBL" id="CADCWP010000365">
    <property type="protein sequence ID" value="CAA9588656.1"/>
    <property type="molecule type" value="Genomic_DNA"/>
</dbReference>
<dbReference type="Pfam" id="PF01872">
    <property type="entry name" value="RibD_C"/>
    <property type="match status" value="1"/>
</dbReference>
<accession>A0A6J4VUW1</accession>
<reference evidence="2" key="1">
    <citation type="submission" date="2020-02" db="EMBL/GenBank/DDBJ databases">
        <authorList>
            <person name="Meier V. D."/>
        </authorList>
    </citation>
    <scope>NUCLEOTIDE SEQUENCE</scope>
    <source>
        <strain evidence="2">AVDCRST_MAG86</strain>
    </source>
</reference>
<dbReference type="InterPro" id="IPR024072">
    <property type="entry name" value="DHFR-like_dom_sf"/>
</dbReference>
<organism evidence="2">
    <name type="scientific">uncultured Truepera sp</name>
    <dbReference type="NCBI Taxonomy" id="543023"/>
    <lineage>
        <taxon>Bacteria</taxon>
        <taxon>Thermotogati</taxon>
        <taxon>Deinococcota</taxon>
        <taxon>Deinococci</taxon>
        <taxon>Trueperales</taxon>
        <taxon>Trueperaceae</taxon>
        <taxon>Truepera</taxon>
        <taxon>environmental samples</taxon>
    </lineage>
</organism>
<dbReference type="GO" id="GO:0009231">
    <property type="term" value="P:riboflavin biosynthetic process"/>
    <property type="evidence" value="ECO:0007669"/>
    <property type="project" value="InterPro"/>
</dbReference>
<evidence type="ECO:0000259" key="1">
    <source>
        <dbReference type="Pfam" id="PF01872"/>
    </source>
</evidence>
<name>A0A6J4VUW1_9DEIN</name>
<dbReference type="Gene3D" id="3.40.430.10">
    <property type="entry name" value="Dihydrofolate Reductase, subunit A"/>
    <property type="match status" value="1"/>
</dbReference>
<sequence>MRKIVVTEFMSLDGVTEEPAWTFPYWNDEIAAFKGEETDASDALLLGRVTYEGFAGVWPERTDEGADYFNSVRKYVVSTTLDTVEWNNSALIRDNVVEEITNLKQQDGKDITVHGSATLVQTLMQHDLVDRYRLLVYPLVVGKGKRLFEEDTPATLKLLESQSFSSGVVALIYEPERQ</sequence>
<dbReference type="PANTHER" id="PTHR38011:SF11">
    <property type="entry name" value="2,5-DIAMINO-6-RIBOSYLAMINO-4(3H)-PYRIMIDINONE 5'-PHOSPHATE REDUCTASE"/>
    <property type="match status" value="1"/>
</dbReference>
<dbReference type="InterPro" id="IPR050765">
    <property type="entry name" value="Riboflavin_Biosynth_HTPR"/>
</dbReference>
<dbReference type="GO" id="GO:0008703">
    <property type="term" value="F:5-amino-6-(5-phosphoribosylamino)uracil reductase activity"/>
    <property type="evidence" value="ECO:0007669"/>
    <property type="project" value="InterPro"/>
</dbReference>
<dbReference type="InterPro" id="IPR002734">
    <property type="entry name" value="RibDG_C"/>
</dbReference>
<gene>
    <name evidence="2" type="ORF">AVDCRST_MAG86-4170</name>
</gene>
<dbReference type="PANTHER" id="PTHR38011">
    <property type="entry name" value="DIHYDROFOLATE REDUCTASE FAMILY PROTEIN (AFU_ORTHOLOGUE AFUA_8G06820)"/>
    <property type="match status" value="1"/>
</dbReference>
<dbReference type="SUPFAM" id="SSF53597">
    <property type="entry name" value="Dihydrofolate reductase-like"/>
    <property type="match status" value="1"/>
</dbReference>
<proteinExistence type="predicted"/>
<protein>
    <submittedName>
        <fullName evidence="2">Dihydrofolate reductase homolog</fullName>
    </submittedName>
</protein>
<evidence type="ECO:0000313" key="2">
    <source>
        <dbReference type="EMBL" id="CAA9588656.1"/>
    </source>
</evidence>
<feature type="domain" description="Bacterial bifunctional deaminase-reductase C-terminal" evidence="1">
    <location>
        <begin position="2"/>
        <end position="169"/>
    </location>
</feature>
<dbReference type="AlphaFoldDB" id="A0A6J4VUW1"/>